<name>A0A835GS65_SPOEX</name>
<comment type="caution">
    <text evidence="1">The sequence shown here is derived from an EMBL/GenBank/DDBJ whole genome shotgun (WGS) entry which is preliminary data.</text>
</comment>
<reference evidence="1" key="1">
    <citation type="submission" date="2020-08" db="EMBL/GenBank/DDBJ databases">
        <title>Spodoptera exigua strain:BAW_Kor-Di-RS1 Genome sequencing and assembly.</title>
        <authorList>
            <person name="Kim J."/>
            <person name="Nam H.Y."/>
            <person name="Kwon M."/>
            <person name="Choi J.H."/>
            <person name="Cho S.R."/>
            <person name="Kim G.-H."/>
        </authorList>
    </citation>
    <scope>NUCLEOTIDE SEQUENCE</scope>
    <source>
        <strain evidence="1">BAW_Kor-Di-RS1</strain>
        <tissue evidence="1">Whole-body</tissue>
    </source>
</reference>
<organism evidence="1 2">
    <name type="scientific">Spodoptera exigua</name>
    <name type="common">Beet armyworm</name>
    <name type="synonym">Noctua fulgens</name>
    <dbReference type="NCBI Taxonomy" id="7107"/>
    <lineage>
        <taxon>Eukaryota</taxon>
        <taxon>Metazoa</taxon>
        <taxon>Ecdysozoa</taxon>
        <taxon>Arthropoda</taxon>
        <taxon>Hexapoda</taxon>
        <taxon>Insecta</taxon>
        <taxon>Pterygota</taxon>
        <taxon>Neoptera</taxon>
        <taxon>Endopterygota</taxon>
        <taxon>Lepidoptera</taxon>
        <taxon>Glossata</taxon>
        <taxon>Ditrysia</taxon>
        <taxon>Noctuoidea</taxon>
        <taxon>Noctuidae</taxon>
        <taxon>Amphipyrinae</taxon>
        <taxon>Spodoptera</taxon>
    </lineage>
</organism>
<evidence type="ECO:0000313" key="2">
    <source>
        <dbReference type="Proteomes" id="UP000648187"/>
    </source>
</evidence>
<proteinExistence type="predicted"/>
<dbReference type="Proteomes" id="UP000648187">
    <property type="component" value="Unassembled WGS sequence"/>
</dbReference>
<protein>
    <submittedName>
        <fullName evidence="1">Uncharacterized protein</fullName>
    </submittedName>
</protein>
<keyword evidence="2" id="KW-1185">Reference proteome</keyword>
<dbReference type="AlphaFoldDB" id="A0A835GS65"/>
<accession>A0A835GS65</accession>
<dbReference type="EMBL" id="JACKWZ010000011">
    <property type="protein sequence ID" value="KAF9423124.1"/>
    <property type="molecule type" value="Genomic_DNA"/>
</dbReference>
<sequence length="112" mass="12453">MMAILGKNLTMVFGRGRLRCVTTSQRFADTPPYWIRKARETSDINMEALSKNLIAQHKATAKHTKSRALSSLWPPSFCAYAEQGRGRDDRQRPAACAGASLSQFMPAIPVKN</sequence>
<gene>
    <name evidence="1" type="ORF">HW555_001428</name>
</gene>
<evidence type="ECO:0000313" key="1">
    <source>
        <dbReference type="EMBL" id="KAF9423124.1"/>
    </source>
</evidence>